<evidence type="ECO:0000313" key="3">
    <source>
        <dbReference type="Proteomes" id="UP000076154"/>
    </source>
</evidence>
<dbReference type="InParanoid" id="A0A369JB35"/>
<accession>A0A369JB35</accession>
<feature type="compositionally biased region" description="Low complexity" evidence="1">
    <location>
        <begin position="356"/>
        <end position="379"/>
    </location>
</feature>
<proteinExistence type="predicted"/>
<feature type="region of interest" description="Disordered" evidence="1">
    <location>
        <begin position="419"/>
        <end position="475"/>
    </location>
</feature>
<protein>
    <submittedName>
        <fullName evidence="2">Uncharacterized protein</fullName>
    </submittedName>
</protein>
<comment type="caution">
    <text evidence="2">The sequence shown here is derived from an EMBL/GenBank/DDBJ whole genome shotgun (WGS) entry which is preliminary data.</text>
</comment>
<organism evidence="2 3">
    <name type="scientific">Hypsizygus marmoreus</name>
    <name type="common">White beech mushroom</name>
    <name type="synonym">Agaricus marmoreus</name>
    <dbReference type="NCBI Taxonomy" id="39966"/>
    <lineage>
        <taxon>Eukaryota</taxon>
        <taxon>Fungi</taxon>
        <taxon>Dikarya</taxon>
        <taxon>Basidiomycota</taxon>
        <taxon>Agaricomycotina</taxon>
        <taxon>Agaricomycetes</taxon>
        <taxon>Agaricomycetidae</taxon>
        <taxon>Agaricales</taxon>
        <taxon>Tricholomatineae</taxon>
        <taxon>Lyophyllaceae</taxon>
        <taxon>Hypsizygus</taxon>
    </lineage>
</organism>
<feature type="compositionally biased region" description="Low complexity" evidence="1">
    <location>
        <begin position="213"/>
        <end position="223"/>
    </location>
</feature>
<dbReference type="EMBL" id="LUEZ02000080">
    <property type="protein sequence ID" value="RDB19311.1"/>
    <property type="molecule type" value="Genomic_DNA"/>
</dbReference>
<reference evidence="2" key="1">
    <citation type="submission" date="2018-04" db="EMBL/GenBank/DDBJ databases">
        <title>Whole genome sequencing of Hypsizygus marmoreus.</title>
        <authorList>
            <person name="Choi I.-G."/>
            <person name="Min B."/>
            <person name="Kim J.-G."/>
            <person name="Kim S."/>
            <person name="Oh Y.-L."/>
            <person name="Kong W.-S."/>
            <person name="Park H."/>
            <person name="Jeong J."/>
            <person name="Song E.-S."/>
        </authorList>
    </citation>
    <scope>NUCLEOTIDE SEQUENCE [LARGE SCALE GENOMIC DNA]</scope>
    <source>
        <strain evidence="2">51987-8</strain>
    </source>
</reference>
<feature type="compositionally biased region" description="Polar residues" evidence="1">
    <location>
        <begin position="565"/>
        <end position="578"/>
    </location>
</feature>
<dbReference type="Proteomes" id="UP000076154">
    <property type="component" value="Unassembled WGS sequence"/>
</dbReference>
<feature type="compositionally biased region" description="Basic residues" evidence="1">
    <location>
        <begin position="22"/>
        <end position="34"/>
    </location>
</feature>
<gene>
    <name evidence="2" type="ORF">Hypma_013446</name>
</gene>
<feature type="compositionally biased region" description="Low complexity" evidence="1">
    <location>
        <begin position="1"/>
        <end position="16"/>
    </location>
</feature>
<dbReference type="AlphaFoldDB" id="A0A369JB35"/>
<evidence type="ECO:0000256" key="1">
    <source>
        <dbReference type="SAM" id="MobiDB-lite"/>
    </source>
</evidence>
<evidence type="ECO:0000313" key="2">
    <source>
        <dbReference type="EMBL" id="RDB19311.1"/>
    </source>
</evidence>
<feature type="compositionally biased region" description="Basic and acidic residues" evidence="1">
    <location>
        <begin position="35"/>
        <end position="59"/>
    </location>
</feature>
<feature type="region of interest" description="Disordered" evidence="1">
    <location>
        <begin position="213"/>
        <end position="268"/>
    </location>
</feature>
<feature type="region of interest" description="Disordered" evidence="1">
    <location>
        <begin position="555"/>
        <end position="578"/>
    </location>
</feature>
<sequence>MPSVSVTPSHTSTKSKLSSKHEHSKTKHHSKHRHDKSESNGETAEKLVVKTADMRREPSIKTSSPRPELPGETLAVMIGGKVRRSRCAPEFLEEVAKGVSSEVFEDLGRKFKIITGSDAVAFYKKFLGGKSVADIIAAKEGAALGKESPSVVFAVSVLHAGRKLVDYYMTWRGKTRVKDVEERRTSFLDHEFRRVARSIDKEYKRISIYGPSASGSLSGSAKSFIRGQAPDPPEAAPAPKSRPPSILAPPPKLHIDPPSSPSRPPLSATDSVMSLPFLNMIRGVPLTHRVPLRVTNPDRLSMISTSSDAIQPPTPENTPQQPSRALETVVEQEESNQVTLPVDLNMLHAPEVVRTSSHSSGSSLSKDSPKSSAASIASSESHRSKRKDRKSESKEEDPSEFLIVLLDDKIDKNSRTWHGLERQVSRQSTRTTPNRVSAWDGPLARDNGITYRTPPIRSSPAKGEESSSDEEEWENSPVIPVQAYMLASMRAASEPNTRLTSPVVPARAQYMLAMGANSPMVSVGNLGYTVPRNSGSNSFPSSPYMPSAYASPYQTPNMPVLRPLSRSTYSGYPSSYAS</sequence>
<feature type="compositionally biased region" description="Pro residues" evidence="1">
    <location>
        <begin position="230"/>
        <end position="264"/>
    </location>
</feature>
<name>A0A369JB35_HYPMA</name>
<keyword evidence="3" id="KW-1185">Reference proteome</keyword>
<feature type="region of interest" description="Disordered" evidence="1">
    <location>
        <begin position="1"/>
        <end position="71"/>
    </location>
</feature>
<dbReference type="OrthoDB" id="3048996at2759"/>
<feature type="compositionally biased region" description="Polar residues" evidence="1">
    <location>
        <begin position="425"/>
        <end position="435"/>
    </location>
</feature>
<feature type="region of interest" description="Disordered" evidence="1">
    <location>
        <begin position="353"/>
        <end position="398"/>
    </location>
</feature>
<feature type="region of interest" description="Disordered" evidence="1">
    <location>
        <begin position="304"/>
        <end position="325"/>
    </location>
</feature>